<dbReference type="GO" id="GO:0003723">
    <property type="term" value="F:RNA binding"/>
    <property type="evidence" value="ECO:0007669"/>
    <property type="project" value="TreeGrafter"/>
</dbReference>
<organism evidence="1">
    <name type="scientific">Trypanosoma vivax (strain Y486)</name>
    <dbReference type="NCBI Taxonomy" id="1055687"/>
    <lineage>
        <taxon>Eukaryota</taxon>
        <taxon>Discoba</taxon>
        <taxon>Euglenozoa</taxon>
        <taxon>Kinetoplastea</taxon>
        <taxon>Metakinetoplastina</taxon>
        <taxon>Trypanosomatida</taxon>
        <taxon>Trypanosomatidae</taxon>
        <taxon>Trypanosoma</taxon>
        <taxon>Duttonella</taxon>
    </lineage>
</organism>
<evidence type="ECO:0008006" key="2">
    <source>
        <dbReference type="Google" id="ProtNLM"/>
    </source>
</evidence>
<proteinExistence type="predicted"/>
<dbReference type="PANTHER" id="PTHR43191:SF2">
    <property type="entry name" value="RRNA METHYLTRANSFERASE 3, MITOCHONDRIAL"/>
    <property type="match status" value="1"/>
</dbReference>
<dbReference type="InterPro" id="IPR051259">
    <property type="entry name" value="rRNA_Methyltransferase"/>
</dbReference>
<dbReference type="PANTHER" id="PTHR43191">
    <property type="entry name" value="RRNA METHYLTRANSFERASE 3"/>
    <property type="match status" value="1"/>
</dbReference>
<dbReference type="EMBL" id="HE573027">
    <property type="protein sequence ID" value="CCC54087.1"/>
    <property type="molecule type" value="Genomic_DNA"/>
</dbReference>
<evidence type="ECO:0000313" key="1">
    <source>
        <dbReference type="EMBL" id="CCC54087.1"/>
    </source>
</evidence>
<gene>
    <name evidence="1" type="ORF">TVY486_1115710</name>
</gene>
<dbReference type="InterPro" id="IPR029026">
    <property type="entry name" value="tRNA_m1G_MTases_N"/>
</dbReference>
<dbReference type="Gene3D" id="3.40.1280.10">
    <property type="match status" value="1"/>
</dbReference>
<dbReference type="AlphaFoldDB" id="G0U904"/>
<name>G0U904_TRYVY</name>
<dbReference type="InterPro" id="IPR029028">
    <property type="entry name" value="Alpha/beta_knot_MTases"/>
</dbReference>
<dbReference type="SUPFAM" id="SSF75217">
    <property type="entry name" value="alpha/beta knot"/>
    <property type="match status" value="2"/>
</dbReference>
<dbReference type="VEuPathDB" id="TriTrypDB:TvY486_1115710"/>
<protein>
    <recommendedName>
        <fullName evidence="2">tRNA/rRNA methyltransferase SpoU type domain-containing protein</fullName>
    </recommendedName>
</protein>
<sequence length="541" mass="60628">MRCCVQGFTPRHTQLRRYKSSGAPSLDKPHRNPLMRWSEQLHHGWPIIHHLPQIFVGLEGCASAFNAMNAVRTCMYFGTASPPCFLTLRGPEDIQHLHPRSYSPCNDNDDGVNGTHSNKRTTIISSVARFGEDIFLNDPKSKHMPLLALENYTVRSKSLLACRFPDSGRLIIGHENRGVHRKYIGEHRTVSSKESGFAAEHVLYVPQYGTISSLNVVTSMGIALFYALMDTHFPQSRQVLSQPQSDSLSFTFNEDMDEVRNYQNLFQRSLPMVSSGSDTSRVDPRPIHPMYYQMNYEDIIQRHRRLRERLLQIEASGASRNDPALFGLSVLYQNAVDQRSLGGILRSANAFLVDAVYYFGRRKVNATGTIGTQHYTPPIYLGPHGHGALERQLNLNGAPSPWWFLDCGHAFIYSETSCFNGSMDLEDKETISQCMESLLWYTTHRSKENFTLSLCDPDNVLRGAAKAGVVLVVPQEGILPPPHILQHCERILTVMPEKHRTERCDAGLPVAVATGIALQRLSAVMHPRIAALSVACGSSDK</sequence>
<accession>G0U904</accession>
<reference evidence="1" key="1">
    <citation type="journal article" date="2012" name="Proc. Natl. Acad. Sci. U.S.A.">
        <title>Antigenic diversity is generated by distinct evolutionary mechanisms in African trypanosome species.</title>
        <authorList>
            <person name="Jackson A.P."/>
            <person name="Berry A."/>
            <person name="Aslett M."/>
            <person name="Allison H.C."/>
            <person name="Burton P."/>
            <person name="Vavrova-Anderson J."/>
            <person name="Brown R."/>
            <person name="Browne H."/>
            <person name="Corton N."/>
            <person name="Hauser H."/>
            <person name="Gamble J."/>
            <person name="Gilderthorp R."/>
            <person name="Marcello L."/>
            <person name="McQuillan J."/>
            <person name="Otto T.D."/>
            <person name="Quail M.A."/>
            <person name="Sanders M.J."/>
            <person name="van Tonder A."/>
            <person name="Ginger M.L."/>
            <person name="Field M.C."/>
            <person name="Barry J.D."/>
            <person name="Hertz-Fowler C."/>
            <person name="Berriman M."/>
        </authorList>
    </citation>
    <scope>NUCLEOTIDE SEQUENCE</scope>
    <source>
        <strain evidence="1">Y486</strain>
    </source>
</reference>